<feature type="region of interest" description="Disordered" evidence="5">
    <location>
        <begin position="417"/>
        <end position="502"/>
    </location>
</feature>
<protein>
    <recommendedName>
        <fullName evidence="6">PHD-type domain-containing protein</fullName>
    </recommendedName>
</protein>
<dbReference type="InterPro" id="IPR011011">
    <property type="entry name" value="Znf_FYVE_PHD"/>
</dbReference>
<evidence type="ECO:0000256" key="4">
    <source>
        <dbReference type="PROSITE-ProRule" id="PRU00146"/>
    </source>
</evidence>
<proteinExistence type="predicted"/>
<dbReference type="PROSITE" id="PS50016">
    <property type="entry name" value="ZF_PHD_2"/>
    <property type="match status" value="1"/>
</dbReference>
<evidence type="ECO:0000256" key="5">
    <source>
        <dbReference type="SAM" id="MobiDB-lite"/>
    </source>
</evidence>
<feature type="compositionally biased region" description="Basic and acidic residues" evidence="5">
    <location>
        <begin position="213"/>
        <end position="227"/>
    </location>
</feature>
<keyword evidence="1" id="KW-0479">Metal-binding</keyword>
<dbReference type="SUPFAM" id="SSF57903">
    <property type="entry name" value="FYVE/PHD zinc finger"/>
    <property type="match status" value="1"/>
</dbReference>
<dbReference type="PANTHER" id="PTHR13793">
    <property type="entry name" value="PHD FINGER PROTEINS"/>
    <property type="match status" value="1"/>
</dbReference>
<evidence type="ECO:0000313" key="8">
    <source>
        <dbReference type="Proteomes" id="UP001057375"/>
    </source>
</evidence>
<feature type="compositionally biased region" description="Low complexity" evidence="5">
    <location>
        <begin position="332"/>
        <end position="349"/>
    </location>
</feature>
<dbReference type="Gene3D" id="3.30.40.10">
    <property type="entry name" value="Zinc/RING finger domain, C3HC4 (zinc finger)"/>
    <property type="match status" value="1"/>
</dbReference>
<dbReference type="SMART" id="SM00249">
    <property type="entry name" value="PHD"/>
    <property type="match status" value="2"/>
</dbReference>
<feature type="compositionally biased region" description="Polar residues" evidence="5">
    <location>
        <begin position="296"/>
        <end position="310"/>
    </location>
</feature>
<evidence type="ECO:0000256" key="2">
    <source>
        <dbReference type="ARBA" id="ARBA00022771"/>
    </source>
</evidence>
<feature type="compositionally biased region" description="Basic and acidic residues" evidence="5">
    <location>
        <begin position="419"/>
        <end position="441"/>
    </location>
</feature>
<evidence type="ECO:0000259" key="6">
    <source>
        <dbReference type="PROSITE" id="PS50016"/>
    </source>
</evidence>
<dbReference type="InterPro" id="IPR001965">
    <property type="entry name" value="Znf_PHD"/>
</dbReference>
<feature type="compositionally biased region" description="Low complexity" evidence="5">
    <location>
        <begin position="235"/>
        <end position="246"/>
    </location>
</feature>
<dbReference type="InterPro" id="IPR013083">
    <property type="entry name" value="Znf_RING/FYVE/PHD"/>
</dbReference>
<evidence type="ECO:0000256" key="3">
    <source>
        <dbReference type="ARBA" id="ARBA00022833"/>
    </source>
</evidence>
<feature type="compositionally biased region" description="Basic and acidic residues" evidence="5">
    <location>
        <begin position="317"/>
        <end position="330"/>
    </location>
</feature>
<dbReference type="Pfam" id="PF13771">
    <property type="entry name" value="zf-HC5HC2H"/>
    <property type="match status" value="1"/>
</dbReference>
<evidence type="ECO:0000256" key="1">
    <source>
        <dbReference type="ARBA" id="ARBA00022723"/>
    </source>
</evidence>
<dbReference type="EMBL" id="BQXS01011298">
    <property type="protein sequence ID" value="GKT36771.1"/>
    <property type="molecule type" value="Genomic_DNA"/>
</dbReference>
<dbReference type="Pfam" id="PF00628">
    <property type="entry name" value="PHD"/>
    <property type="match status" value="1"/>
</dbReference>
<feature type="region of interest" description="Disordered" evidence="5">
    <location>
        <begin position="213"/>
        <end position="267"/>
    </location>
</feature>
<evidence type="ECO:0000313" key="7">
    <source>
        <dbReference type="EMBL" id="GKT36771.1"/>
    </source>
</evidence>
<name>A0ABQ5KXL8_9EUKA</name>
<organism evidence="7 8">
    <name type="scientific">Aduncisulcus paluster</name>
    <dbReference type="NCBI Taxonomy" id="2918883"/>
    <lineage>
        <taxon>Eukaryota</taxon>
        <taxon>Metamonada</taxon>
        <taxon>Carpediemonas-like organisms</taxon>
        <taxon>Aduncisulcus</taxon>
    </lineage>
</organism>
<dbReference type="PANTHER" id="PTHR13793:SF107">
    <property type="entry name" value="BROMODOMAIN-CONTAINING PROTEIN HOMOLOG"/>
    <property type="match status" value="1"/>
</dbReference>
<comment type="caution">
    <text evidence="7">The sequence shown here is derived from an EMBL/GenBank/DDBJ whole genome shotgun (WGS) entry which is preliminary data.</text>
</comment>
<keyword evidence="2 4" id="KW-0863">Zinc-finger</keyword>
<feature type="compositionally biased region" description="Basic residues" evidence="5">
    <location>
        <begin position="474"/>
        <end position="498"/>
    </location>
</feature>
<dbReference type="InterPro" id="IPR050701">
    <property type="entry name" value="Histone_Mod_Regulator"/>
</dbReference>
<feature type="region of interest" description="Disordered" evidence="5">
    <location>
        <begin position="289"/>
        <end position="351"/>
    </location>
</feature>
<keyword evidence="8" id="KW-1185">Reference proteome</keyword>
<keyword evidence="3" id="KW-0862">Zinc</keyword>
<dbReference type="CDD" id="cd15571">
    <property type="entry name" value="ePHD"/>
    <property type="match status" value="1"/>
</dbReference>
<accession>A0ABQ5KXL8</accession>
<dbReference type="InterPro" id="IPR019787">
    <property type="entry name" value="Znf_PHD-finger"/>
</dbReference>
<dbReference type="Proteomes" id="UP001057375">
    <property type="component" value="Unassembled WGS sequence"/>
</dbReference>
<gene>
    <name evidence="7" type="ORF">ADUPG1_009675</name>
</gene>
<sequence>MADVPHVSIPKDWDVDEILGAKASQGNDNEFCHICRSVESEDPNLLVFCSGCGCCVHVFCADIPEEYTKSEDKEWFCPACTAAVDVKKLTCEICGQGGWGYYVPAVRHRGIRKPDCWVHKYCSSFYGVHAEPVDGIIQLYRLEELGYKKLQCAICKKKTGFCIQCQAVSKCAVSFHPMCAVRQGWITRQIRDPEHPYTFKLIPHCGKHTDQLLRDGKIQGKEKDRTGTRKKRAKPTSLTSDPLLSLHNQHRSKRHAPASPNPFGVGQYDINSEIIDVDEFGESSPAVKIRTRTDESTSSVSFHDTPSDDSGSTKKKIFIDKRSKRGDKSSKSSHCFSKSSLSSVSSSSSFPDCTLPHQNISSFGIRSSPILSSSDDISAISRPYPPLLPPPPLLSSALRDVHGVLCVVQERAAPLMVSEHQKRLQSREERRKRARKRREEREKEEESEIESSSSDESSGGVISEEEEEMYISTKRGRGRGRGKGRGKGRGRGRGKGRGKKEDYIKPPIRRLSRLTPIHDDTIAPRPSIPPDSICIPFHGLIALPELPDTLICRIVCVREVVRLCVSVGACVCGSVEETGVIEEDHSQYQAVPSREVRKLNTQSNDGTLFSCNEKEDRLESAGASKDRNTVISDSISDSTPPKPVIIPADDVSVVEIVEEEVKDEIVDLASAKCEGSADDCTIQKVEVEEDSEYSSFHGLSHPLSRPMIPNLFDLMCTGVGFLTSIKSRSSQFVLLFVEHRYVRLFNLPEAHQEHSDPFESCYTARERKRVCKETGLAPKHAWRSNVVGKIPYSTSIVPNIYNELYSECKSHETEKKSYVVYCCGVWRRKERCQILLSPSNSIIGIE</sequence>
<feature type="compositionally biased region" description="Low complexity" evidence="5">
    <location>
        <begin position="450"/>
        <end position="462"/>
    </location>
</feature>
<feature type="domain" description="PHD-type" evidence="6">
    <location>
        <begin position="29"/>
        <end position="83"/>
    </location>
</feature>
<reference evidence="7" key="1">
    <citation type="submission" date="2022-03" db="EMBL/GenBank/DDBJ databases">
        <title>Draft genome sequence of Aduncisulcus paluster, a free-living microaerophilic Fornicata.</title>
        <authorList>
            <person name="Yuyama I."/>
            <person name="Kume K."/>
            <person name="Tamura T."/>
            <person name="Inagaki Y."/>
            <person name="Hashimoto T."/>
        </authorList>
    </citation>
    <scope>NUCLEOTIDE SEQUENCE</scope>
    <source>
        <strain evidence="7">NY0171</strain>
    </source>
</reference>